<dbReference type="Proteomes" id="UP000800235">
    <property type="component" value="Unassembled WGS sequence"/>
</dbReference>
<feature type="compositionally biased region" description="Polar residues" evidence="1">
    <location>
        <begin position="1"/>
        <end position="12"/>
    </location>
</feature>
<dbReference type="EMBL" id="MU007010">
    <property type="protein sequence ID" value="KAF2436534.1"/>
    <property type="molecule type" value="Genomic_DNA"/>
</dbReference>
<reference evidence="2" key="1">
    <citation type="journal article" date="2020" name="Stud. Mycol.">
        <title>101 Dothideomycetes genomes: a test case for predicting lifestyles and emergence of pathogens.</title>
        <authorList>
            <person name="Haridas S."/>
            <person name="Albert R."/>
            <person name="Binder M."/>
            <person name="Bloem J."/>
            <person name="Labutti K."/>
            <person name="Salamov A."/>
            <person name="Andreopoulos B."/>
            <person name="Baker S."/>
            <person name="Barry K."/>
            <person name="Bills G."/>
            <person name="Bluhm B."/>
            <person name="Cannon C."/>
            <person name="Castanera R."/>
            <person name="Culley D."/>
            <person name="Daum C."/>
            <person name="Ezra D."/>
            <person name="Gonzalez J."/>
            <person name="Henrissat B."/>
            <person name="Kuo A."/>
            <person name="Liang C."/>
            <person name="Lipzen A."/>
            <person name="Lutzoni F."/>
            <person name="Magnuson J."/>
            <person name="Mondo S."/>
            <person name="Nolan M."/>
            <person name="Ohm R."/>
            <person name="Pangilinan J."/>
            <person name="Park H.-J."/>
            <person name="Ramirez L."/>
            <person name="Alfaro M."/>
            <person name="Sun H."/>
            <person name="Tritt A."/>
            <person name="Yoshinaga Y."/>
            <person name="Zwiers L.-H."/>
            <person name="Turgeon B."/>
            <person name="Goodwin S."/>
            <person name="Spatafora J."/>
            <person name="Crous P."/>
            <person name="Grigoriev I."/>
        </authorList>
    </citation>
    <scope>NUCLEOTIDE SEQUENCE</scope>
    <source>
        <strain evidence="2">CBS 130266</strain>
    </source>
</reference>
<dbReference type="Pfam" id="PF20354">
    <property type="entry name" value="DUF6649"/>
    <property type="match status" value="1"/>
</dbReference>
<evidence type="ECO:0000256" key="1">
    <source>
        <dbReference type="SAM" id="MobiDB-lite"/>
    </source>
</evidence>
<comment type="caution">
    <text evidence="2">The sequence shown here is derived from an EMBL/GenBank/DDBJ whole genome shotgun (WGS) entry which is preliminary data.</text>
</comment>
<accession>A0A9P4U367</accession>
<name>A0A9P4U367_9PEZI</name>
<gene>
    <name evidence="2" type="ORF">EJ08DRAFT_691695</name>
</gene>
<proteinExistence type="predicted"/>
<dbReference type="AlphaFoldDB" id="A0A9P4U367"/>
<feature type="region of interest" description="Disordered" evidence="1">
    <location>
        <begin position="1"/>
        <end position="25"/>
    </location>
</feature>
<feature type="compositionally biased region" description="Acidic residues" evidence="1">
    <location>
        <begin position="192"/>
        <end position="206"/>
    </location>
</feature>
<keyword evidence="3" id="KW-1185">Reference proteome</keyword>
<evidence type="ECO:0000313" key="2">
    <source>
        <dbReference type="EMBL" id="KAF2436534.1"/>
    </source>
</evidence>
<dbReference type="InterPro" id="IPR046591">
    <property type="entry name" value="DUF6649"/>
</dbReference>
<dbReference type="OrthoDB" id="5345504at2759"/>
<feature type="region of interest" description="Disordered" evidence="1">
    <location>
        <begin position="152"/>
        <end position="206"/>
    </location>
</feature>
<organism evidence="2 3">
    <name type="scientific">Tothia fuscella</name>
    <dbReference type="NCBI Taxonomy" id="1048955"/>
    <lineage>
        <taxon>Eukaryota</taxon>
        <taxon>Fungi</taxon>
        <taxon>Dikarya</taxon>
        <taxon>Ascomycota</taxon>
        <taxon>Pezizomycotina</taxon>
        <taxon>Dothideomycetes</taxon>
        <taxon>Pleosporomycetidae</taxon>
        <taxon>Venturiales</taxon>
        <taxon>Cylindrosympodiaceae</taxon>
        <taxon>Tothia</taxon>
    </lineage>
</organism>
<protein>
    <submittedName>
        <fullName evidence="2">Uncharacterized protein</fullName>
    </submittedName>
</protein>
<evidence type="ECO:0000313" key="3">
    <source>
        <dbReference type="Proteomes" id="UP000800235"/>
    </source>
</evidence>
<sequence>MASSSTELPQSHGTKRRPTDELEGEQRLAKRFDLLNLDRNGKLYIPVDKSTTTTQLQTQRPIEDNEFMEVEDSKHKVYIYDLDKELAEAESDEDRPIFIPDIEKHLHKIPKHILIGDDAKAMANMQMVLYTVPASLTVPEEQDSVRRAIAESRQRTRDRQGMGIAPVESSSVPKKEDINSNCFGDGIVNEDSMYDQADDVDAMELD</sequence>